<dbReference type="CDD" id="cd07012">
    <property type="entry name" value="PBP2_Bug_TTT"/>
    <property type="match status" value="1"/>
</dbReference>
<dbReference type="InterPro" id="IPR005064">
    <property type="entry name" value="BUG"/>
</dbReference>
<reference evidence="3 4" key="1">
    <citation type="submission" date="2019-05" db="EMBL/GenBank/DDBJ databases">
        <title>Marivita sp. nov. isolated from sea sediment.</title>
        <authorList>
            <person name="Kim W."/>
        </authorList>
    </citation>
    <scope>NUCLEOTIDE SEQUENCE [LARGE SCALE GENOMIC DNA]</scope>
    <source>
        <strain evidence="3 4">CAU 1492</strain>
    </source>
</reference>
<name>A0ABY2X8G5_9RHOB</name>
<dbReference type="PANTHER" id="PTHR42928">
    <property type="entry name" value="TRICARBOXYLATE-BINDING PROTEIN"/>
    <property type="match status" value="1"/>
</dbReference>
<dbReference type="EMBL" id="VCPC01000002">
    <property type="protein sequence ID" value="TMV12660.1"/>
    <property type="molecule type" value="Genomic_DNA"/>
</dbReference>
<dbReference type="InterPro" id="IPR042100">
    <property type="entry name" value="Bug_dom1"/>
</dbReference>
<evidence type="ECO:0000313" key="4">
    <source>
        <dbReference type="Proteomes" id="UP001191082"/>
    </source>
</evidence>
<keyword evidence="4" id="KW-1185">Reference proteome</keyword>
<feature type="chain" id="PRO_5045503393" evidence="2">
    <location>
        <begin position="22"/>
        <end position="319"/>
    </location>
</feature>
<dbReference type="RefSeq" id="WP_138863214.1">
    <property type="nucleotide sequence ID" value="NZ_VCPC01000002.1"/>
</dbReference>
<sequence>MLNWKKSLAVLAALLPGTVMAADFPNAPVTLVVPYPPGGNVDSAARIIAPGLEERLGQPIVVENRAGAGGMIAAEYVKNADADGYTLFMAANGPLLFAPMTMNRPDAYDWKTDFAPIGSVSITPMALTVRTDQEVSTLEELVEKSKSSRMLLASPGAGTTNHLAAEKMKAVVGADWRIVHYKGNAPSIASLIGGETAFSFDQMSVILPHIKDGAVVPLAVTSAERVAALPDVPTLRETGVVDFTAITFTGLLAPAGTPDDAIAKISEALNATLATDEVKKRFEDLGSIASPKSPAEFTDLLNEVDETWRPEVEAVNANR</sequence>
<dbReference type="Gene3D" id="3.40.190.10">
    <property type="entry name" value="Periplasmic binding protein-like II"/>
    <property type="match status" value="1"/>
</dbReference>
<comment type="similarity">
    <text evidence="1">Belongs to the UPF0065 (bug) family.</text>
</comment>
<dbReference type="PIRSF" id="PIRSF017082">
    <property type="entry name" value="YflP"/>
    <property type="match status" value="1"/>
</dbReference>
<feature type="signal peptide" evidence="2">
    <location>
        <begin position="1"/>
        <end position="21"/>
    </location>
</feature>
<dbReference type="Gene3D" id="3.40.190.150">
    <property type="entry name" value="Bordetella uptake gene, domain 1"/>
    <property type="match status" value="1"/>
</dbReference>
<dbReference type="SUPFAM" id="SSF53850">
    <property type="entry name" value="Periplasmic binding protein-like II"/>
    <property type="match status" value="1"/>
</dbReference>
<organism evidence="3 4">
    <name type="scientific">Arenibacterium halophilum</name>
    <dbReference type="NCBI Taxonomy" id="2583821"/>
    <lineage>
        <taxon>Bacteria</taxon>
        <taxon>Pseudomonadati</taxon>
        <taxon>Pseudomonadota</taxon>
        <taxon>Alphaproteobacteria</taxon>
        <taxon>Rhodobacterales</taxon>
        <taxon>Paracoccaceae</taxon>
        <taxon>Arenibacterium</taxon>
    </lineage>
</organism>
<accession>A0ABY2X8G5</accession>
<dbReference type="PANTHER" id="PTHR42928:SF5">
    <property type="entry name" value="BLR1237 PROTEIN"/>
    <property type="match status" value="1"/>
</dbReference>
<comment type="caution">
    <text evidence="3">The sequence shown here is derived from an EMBL/GenBank/DDBJ whole genome shotgun (WGS) entry which is preliminary data.</text>
</comment>
<evidence type="ECO:0000256" key="2">
    <source>
        <dbReference type="SAM" id="SignalP"/>
    </source>
</evidence>
<keyword evidence="2" id="KW-0732">Signal</keyword>
<evidence type="ECO:0000256" key="1">
    <source>
        <dbReference type="ARBA" id="ARBA00006987"/>
    </source>
</evidence>
<dbReference type="Pfam" id="PF03401">
    <property type="entry name" value="TctC"/>
    <property type="match status" value="1"/>
</dbReference>
<evidence type="ECO:0000313" key="3">
    <source>
        <dbReference type="EMBL" id="TMV12660.1"/>
    </source>
</evidence>
<protein>
    <submittedName>
        <fullName evidence="3">Tripartite tricarboxylate transporter substrate binding protein</fullName>
    </submittedName>
</protein>
<proteinExistence type="inferred from homology"/>
<dbReference type="Proteomes" id="UP001191082">
    <property type="component" value="Unassembled WGS sequence"/>
</dbReference>
<gene>
    <name evidence="3" type="ORF">FGK64_07575</name>
</gene>